<dbReference type="EMBL" id="BX936398">
    <property type="protein sequence ID" value="CAH21063.1"/>
    <property type="molecule type" value="Genomic_DNA"/>
</dbReference>
<dbReference type="Proteomes" id="UP000001011">
    <property type="component" value="Chromosome"/>
</dbReference>
<gene>
    <name evidence="3" type="ordered locus">YPTB1824</name>
</gene>
<name>Q66BE7_YERPS</name>
<dbReference type="PANTHER" id="PTHR36251:SF2">
    <property type="entry name" value="GIFSY-2 PROPHAGE HOST SPECIFICITY PROTEIN J, PHAGE LAMBDA"/>
    <property type="match status" value="1"/>
</dbReference>
<evidence type="ECO:0000313" key="4">
    <source>
        <dbReference type="Proteomes" id="UP000001011"/>
    </source>
</evidence>
<dbReference type="KEGG" id="yps:YPTB1824"/>
<feature type="region of interest" description="Disordered" evidence="1">
    <location>
        <begin position="52"/>
        <end position="74"/>
    </location>
</feature>
<dbReference type="InterPro" id="IPR015406">
    <property type="entry name" value="GpJ_CSF"/>
</dbReference>
<dbReference type="AlphaFoldDB" id="Q66BE7"/>
<evidence type="ECO:0000313" key="3">
    <source>
        <dbReference type="EMBL" id="CAH21063.1"/>
    </source>
</evidence>
<dbReference type="PATRIC" id="fig|273123.14.peg.705"/>
<evidence type="ECO:0000256" key="1">
    <source>
        <dbReference type="SAM" id="MobiDB-lite"/>
    </source>
</evidence>
<proteinExistence type="predicted"/>
<protein>
    <recommendedName>
        <fullName evidence="2">Tip attachment protein J central straight fiber domain-containing protein</fullName>
    </recommendedName>
</protein>
<organism evidence="3 4">
    <name type="scientific">Yersinia pseudotuberculosis serotype I (strain IP32953)</name>
    <dbReference type="NCBI Taxonomy" id="273123"/>
    <lineage>
        <taxon>Bacteria</taxon>
        <taxon>Pseudomonadati</taxon>
        <taxon>Pseudomonadota</taxon>
        <taxon>Gammaproteobacteria</taxon>
        <taxon>Enterobacterales</taxon>
        <taxon>Yersiniaceae</taxon>
        <taxon>Yersinia</taxon>
    </lineage>
</organism>
<evidence type="ECO:0000259" key="2">
    <source>
        <dbReference type="Pfam" id="PF09327"/>
    </source>
</evidence>
<dbReference type="Pfam" id="PF09327">
    <property type="entry name" value="Phage_Tail_Tip"/>
    <property type="match status" value="1"/>
</dbReference>
<dbReference type="RefSeq" id="WP_011192282.1">
    <property type="nucleotide sequence ID" value="NC_006155.1"/>
</dbReference>
<feature type="domain" description="Tip attachment protein J central straight fiber" evidence="2">
    <location>
        <begin position="200"/>
        <end position="281"/>
    </location>
</feature>
<accession>Q66BE7</accession>
<feature type="compositionally biased region" description="Polar residues" evidence="1">
    <location>
        <begin position="57"/>
        <end position="74"/>
    </location>
</feature>
<dbReference type="InterPro" id="IPR053171">
    <property type="entry name" value="Viral_Tip_Attach_Protein"/>
</dbReference>
<sequence length="368" mass="38661">MTNGFRAGRDSAALSENIEVLTGQRGDGRNRAVTYADLADLDLAKLRTGAGGKLQLKPSSNDNTGPAPSFPTQPQNFKANGGFGAVLLEWAMPNYRGHSLTEIYRSTEDNLANAVMVASSAAAVYGDPVDPGWQGYYWIRFINSAGVAGPFNASEGTPAKTAADIDEIIDLINKEINNSPLIGELASGIEDLDQHGGQAFQKMWSTKVDASGITAGIGIVAGIDANGKPIAQVAISASQLFVFDPNNPTDTGSYAIPFSISDGRVVIDEAAIREATIKILNAQTIIADEVKAGISISTPTLNSATINNGKFTVDAAGNLKIGELFSVSNTGRITIKQGTGSIGLVITNERIEVYDEKGALMVRLGKLN</sequence>
<dbReference type="PANTHER" id="PTHR36251">
    <property type="entry name" value="FELS-1 PROPHAGE HOST SPECIFICITY PROTEIN-RELATED"/>
    <property type="match status" value="1"/>
</dbReference>
<dbReference type="KEGG" id="ypo:BZ17_658"/>
<reference evidence="3 4" key="1">
    <citation type="journal article" date="2004" name="Proc. Natl. Acad. Sci. U.S.A.">
        <title>Insights into the evolution of Yersinia pestis through whole-genome comparison with Yersinia pseudotuberculosis.</title>
        <authorList>
            <person name="Chain P.S.G."/>
            <person name="Carniel E."/>
            <person name="Larimer F.W."/>
            <person name="Lamerdin J."/>
            <person name="Stoutland P.O."/>
            <person name="Regala W.M."/>
            <person name="Georgescu A.M."/>
            <person name="Vergez L.M."/>
            <person name="Land M.L."/>
            <person name="Motin V.L."/>
            <person name="Brubaker R.R."/>
            <person name="Fowler J."/>
            <person name="Hinnebusch J."/>
            <person name="Marceau M."/>
            <person name="Medigue C."/>
            <person name="Simonet M."/>
            <person name="Chenal-Francisque V."/>
            <person name="Souza B."/>
            <person name="Dacheux D."/>
            <person name="Elliott J.M."/>
            <person name="Derbise A."/>
            <person name="Hauser L.J."/>
            <person name="Garcia E."/>
        </authorList>
    </citation>
    <scope>NUCLEOTIDE SEQUENCE [LARGE SCALE GENOMIC DNA]</scope>
    <source>
        <strain evidence="4">IP32953</strain>
    </source>
</reference>